<gene>
    <name evidence="3" type="ORF">ACFQKD_16345</name>
</gene>
<dbReference type="Pfam" id="PF18545">
    <property type="entry name" value="HalOD1"/>
    <property type="match status" value="1"/>
</dbReference>
<dbReference type="RefSeq" id="WP_276239565.1">
    <property type="nucleotide sequence ID" value="NZ_CP119990.1"/>
</dbReference>
<feature type="region of interest" description="Disordered" evidence="1">
    <location>
        <begin position="1"/>
        <end position="29"/>
    </location>
</feature>
<dbReference type="GeneID" id="79271536"/>
<organism evidence="3 4">
    <name type="scientific">Halobaculum marinum</name>
    <dbReference type="NCBI Taxonomy" id="3031996"/>
    <lineage>
        <taxon>Archaea</taxon>
        <taxon>Methanobacteriati</taxon>
        <taxon>Methanobacteriota</taxon>
        <taxon>Stenosarchaea group</taxon>
        <taxon>Halobacteria</taxon>
        <taxon>Halobacteriales</taxon>
        <taxon>Haloferacaceae</taxon>
        <taxon>Halobaculum</taxon>
    </lineage>
</organism>
<evidence type="ECO:0000313" key="4">
    <source>
        <dbReference type="Proteomes" id="UP001596388"/>
    </source>
</evidence>
<feature type="compositionally biased region" description="Polar residues" evidence="1">
    <location>
        <begin position="12"/>
        <end position="24"/>
    </location>
</feature>
<comment type="caution">
    <text evidence="3">The sequence shown here is derived from an EMBL/GenBank/DDBJ whole genome shotgun (WGS) entry which is preliminary data.</text>
</comment>
<dbReference type="InterPro" id="IPR040624">
    <property type="entry name" value="HalOD1"/>
</dbReference>
<accession>A0ABD5X7A3</accession>
<feature type="domain" description="Halobacterial output" evidence="2">
    <location>
        <begin position="44"/>
        <end position="120"/>
    </location>
</feature>
<reference evidence="3 4" key="1">
    <citation type="journal article" date="2019" name="Int. J. Syst. Evol. Microbiol.">
        <title>The Global Catalogue of Microorganisms (GCM) 10K type strain sequencing project: providing services to taxonomists for standard genome sequencing and annotation.</title>
        <authorList>
            <consortium name="The Broad Institute Genomics Platform"/>
            <consortium name="The Broad Institute Genome Sequencing Center for Infectious Disease"/>
            <person name="Wu L."/>
            <person name="Ma J."/>
        </authorList>
    </citation>
    <scope>NUCLEOTIDE SEQUENCE [LARGE SCALE GENOMIC DNA]</scope>
    <source>
        <strain evidence="3 4">DT55</strain>
    </source>
</reference>
<keyword evidence="4" id="KW-1185">Reference proteome</keyword>
<dbReference type="AlphaFoldDB" id="A0ABD5X7A3"/>
<dbReference type="Proteomes" id="UP001596388">
    <property type="component" value="Unassembled WGS sequence"/>
</dbReference>
<protein>
    <submittedName>
        <fullName evidence="3">HalOD1 output domain-containing protein</fullName>
    </submittedName>
</protein>
<evidence type="ECO:0000256" key="1">
    <source>
        <dbReference type="SAM" id="MobiDB-lite"/>
    </source>
</evidence>
<evidence type="ECO:0000259" key="2">
    <source>
        <dbReference type="Pfam" id="PF18545"/>
    </source>
</evidence>
<evidence type="ECO:0000313" key="3">
    <source>
        <dbReference type="EMBL" id="MFC7098876.1"/>
    </source>
</evidence>
<sequence>MAKDSAEESDSMDATPSDSATKESVPQDVGWDLVEQRSFDVTADDGLTTTIVYAVAEAEGIAPRDLKHPPLFDVVDTASLEAAFFGNHDNRRSHDPNSSTEFMYRDYRVVVRSDGWVQVYERSGE</sequence>
<name>A0ABD5X7A3_9EURY</name>
<proteinExistence type="predicted"/>
<dbReference type="EMBL" id="JBHTAG010000004">
    <property type="protein sequence ID" value="MFC7098876.1"/>
    <property type="molecule type" value="Genomic_DNA"/>
</dbReference>